<dbReference type="InterPro" id="IPR005148">
    <property type="entry name" value="Arg-tRNA-synth_N"/>
</dbReference>
<evidence type="ECO:0000256" key="8">
    <source>
        <dbReference type="ARBA" id="ARBA00022917"/>
    </source>
</evidence>
<evidence type="ECO:0000256" key="1">
    <source>
        <dbReference type="ARBA" id="ARBA00004496"/>
    </source>
</evidence>
<evidence type="ECO:0000259" key="14">
    <source>
        <dbReference type="SMART" id="SM01016"/>
    </source>
</evidence>
<dbReference type="CDD" id="cd07956">
    <property type="entry name" value="Anticodon_Ia_Arg"/>
    <property type="match status" value="1"/>
</dbReference>
<dbReference type="Gene3D" id="3.30.1360.70">
    <property type="entry name" value="Arginyl tRNA synthetase N-terminal domain"/>
    <property type="match status" value="1"/>
</dbReference>
<dbReference type="InterPro" id="IPR035684">
    <property type="entry name" value="ArgRS_core"/>
</dbReference>
<keyword evidence="6 11" id="KW-0547">Nucleotide-binding</keyword>
<reference evidence="15" key="1">
    <citation type="submission" date="2021-01" db="EMBL/GenBank/DDBJ databases">
        <title>Whole genome shotgun sequence of Actinocatenispora rupis NBRC 107355.</title>
        <authorList>
            <person name="Komaki H."/>
            <person name="Tamura T."/>
        </authorList>
    </citation>
    <scope>NUCLEOTIDE SEQUENCE</scope>
    <source>
        <strain evidence="15">NBRC 107355</strain>
    </source>
</reference>
<dbReference type="InterPro" id="IPR036695">
    <property type="entry name" value="Arg-tRNA-synth_N_sf"/>
</dbReference>
<dbReference type="Pfam" id="PF00750">
    <property type="entry name" value="tRNA-synt_1d"/>
    <property type="match status" value="1"/>
</dbReference>
<dbReference type="EMBL" id="BOMB01000015">
    <property type="protein sequence ID" value="GID11838.1"/>
    <property type="molecule type" value="Genomic_DNA"/>
</dbReference>
<dbReference type="Gene3D" id="1.10.730.10">
    <property type="entry name" value="Isoleucyl-tRNA Synthetase, Domain 1"/>
    <property type="match status" value="1"/>
</dbReference>
<sequence>MTGIEGLLHARLSAAFASVAGAPTDPVLRRSRRADFQADGALALSRTLGRPPREVAAEVAAAADLADLSTVDTAGPGFLNLTVRGDVLGGLLADTAADVRLGVPRVADPRTVVVDYSGPNAAKEMHVGHLRSTILGDALARLLDHLGHRVVRQNHVGDWGTPFGMLIEHLLDVGGATAAHALSAGDLSGFYRAARAAFDTDPAFRERSRRRVVLLQSGDPATLRLWRVLVTGSQDYFRSVYALLGVRLTDDDLDGESRYDERLGDVVDELDRAGLLRESDGALCAFPAGFTGRDGTPLPLIVRKSDGGFGYAATDLATIRYRLGELAATRLLYVVGEPQRQHLAMVFATARDAGWLTDAASAEHVAFGSVLGADGRMLRTRAGDSVTLVALLTEAVRRAAELVPDGADSGALARAVGIGAVKYADLSAERGKDYVFDYDRMLAFTGDTAPYLQYARARILSIFRRAGLTEAAAVDTVLVTEPAERALALDLLAFPATLHEVADTALVHRLTRYLFRLAAAYTDFYESCPVLSAPEPTRGSRLVLCDLTARTLATGLDLLGIEAPDRM</sequence>
<dbReference type="InterPro" id="IPR001278">
    <property type="entry name" value="Arg-tRNA-ligase"/>
</dbReference>
<dbReference type="SUPFAM" id="SSF52374">
    <property type="entry name" value="Nucleotidylyl transferase"/>
    <property type="match status" value="1"/>
</dbReference>
<dbReference type="GO" id="GO:0005737">
    <property type="term" value="C:cytoplasm"/>
    <property type="evidence" value="ECO:0007669"/>
    <property type="project" value="UniProtKB-SubCell"/>
</dbReference>
<evidence type="ECO:0000256" key="2">
    <source>
        <dbReference type="ARBA" id="ARBA00005594"/>
    </source>
</evidence>
<feature type="domain" description="DALR anticodon binding" evidence="13">
    <location>
        <begin position="452"/>
        <end position="567"/>
    </location>
</feature>
<evidence type="ECO:0000259" key="13">
    <source>
        <dbReference type="SMART" id="SM00836"/>
    </source>
</evidence>
<dbReference type="Pfam" id="PF03485">
    <property type="entry name" value="Arg_tRNA_synt_N"/>
    <property type="match status" value="1"/>
</dbReference>
<name>A0A8J3JBN5_9ACTN</name>
<keyword evidence="7 11" id="KW-0067">ATP-binding</keyword>
<dbReference type="PANTHER" id="PTHR11956:SF5">
    <property type="entry name" value="ARGININE--TRNA LIGASE, CYTOPLASMIC"/>
    <property type="match status" value="1"/>
</dbReference>
<dbReference type="AlphaFoldDB" id="A0A8J3JBN5"/>
<evidence type="ECO:0000256" key="3">
    <source>
        <dbReference type="ARBA" id="ARBA00011245"/>
    </source>
</evidence>
<evidence type="ECO:0000313" key="15">
    <source>
        <dbReference type="EMBL" id="GID11838.1"/>
    </source>
</evidence>
<evidence type="ECO:0000256" key="6">
    <source>
        <dbReference type="ARBA" id="ARBA00022741"/>
    </source>
</evidence>
<comment type="similarity">
    <text evidence="2 11 12">Belongs to the class-I aminoacyl-tRNA synthetase family.</text>
</comment>
<proteinExistence type="inferred from homology"/>
<dbReference type="InterPro" id="IPR001412">
    <property type="entry name" value="aa-tRNA-synth_I_CS"/>
</dbReference>
<keyword evidence="16" id="KW-1185">Reference proteome</keyword>
<dbReference type="NCBIfam" id="TIGR00456">
    <property type="entry name" value="argS"/>
    <property type="match status" value="1"/>
</dbReference>
<dbReference type="FunFam" id="1.10.730.10:FF:000006">
    <property type="entry name" value="Arginyl-tRNA synthetase 2, mitochondrial"/>
    <property type="match status" value="1"/>
</dbReference>
<dbReference type="InterPro" id="IPR008909">
    <property type="entry name" value="DALR_anticod-bd"/>
</dbReference>
<protein>
    <recommendedName>
        <fullName evidence="11">Arginine--tRNA ligase</fullName>
        <ecNumber evidence="11">6.1.1.19</ecNumber>
    </recommendedName>
    <alternativeName>
        <fullName evidence="11">Arginyl-tRNA synthetase</fullName>
        <shortName evidence="11">ArgRS</shortName>
    </alternativeName>
</protein>
<dbReference type="EC" id="6.1.1.19" evidence="11"/>
<dbReference type="HAMAP" id="MF_00123">
    <property type="entry name" value="Arg_tRNA_synth"/>
    <property type="match status" value="1"/>
</dbReference>
<keyword evidence="4 11" id="KW-0963">Cytoplasm</keyword>
<comment type="subunit">
    <text evidence="3 11">Monomer.</text>
</comment>
<evidence type="ECO:0000313" key="16">
    <source>
        <dbReference type="Proteomes" id="UP000612808"/>
    </source>
</evidence>
<comment type="subcellular location">
    <subcellularLocation>
        <location evidence="1 11">Cytoplasm</location>
    </subcellularLocation>
</comment>
<dbReference type="Proteomes" id="UP000612808">
    <property type="component" value="Unassembled WGS sequence"/>
</dbReference>
<organism evidence="15 16">
    <name type="scientific">Actinocatenispora rupis</name>
    <dbReference type="NCBI Taxonomy" id="519421"/>
    <lineage>
        <taxon>Bacteria</taxon>
        <taxon>Bacillati</taxon>
        <taxon>Actinomycetota</taxon>
        <taxon>Actinomycetes</taxon>
        <taxon>Micromonosporales</taxon>
        <taxon>Micromonosporaceae</taxon>
        <taxon>Actinocatenispora</taxon>
    </lineage>
</organism>
<dbReference type="SUPFAM" id="SSF55190">
    <property type="entry name" value="Arginyl-tRNA synthetase (ArgRS), N-terminal 'additional' domain"/>
    <property type="match status" value="1"/>
</dbReference>
<evidence type="ECO:0000256" key="5">
    <source>
        <dbReference type="ARBA" id="ARBA00022598"/>
    </source>
</evidence>
<dbReference type="SUPFAM" id="SSF47323">
    <property type="entry name" value="Anticodon-binding domain of a subclass of class I aminoacyl-tRNA synthetases"/>
    <property type="match status" value="1"/>
</dbReference>
<keyword evidence="8 11" id="KW-0648">Protein biosynthesis</keyword>
<dbReference type="GO" id="GO:0005524">
    <property type="term" value="F:ATP binding"/>
    <property type="evidence" value="ECO:0007669"/>
    <property type="project" value="UniProtKB-UniRule"/>
</dbReference>
<dbReference type="GO" id="GO:0006420">
    <property type="term" value="P:arginyl-tRNA aminoacylation"/>
    <property type="evidence" value="ECO:0007669"/>
    <property type="project" value="UniProtKB-UniRule"/>
</dbReference>
<keyword evidence="5 11" id="KW-0436">Ligase</keyword>
<gene>
    <name evidence="15" type="primary">argS_1</name>
    <name evidence="11" type="synonym">argS</name>
    <name evidence="15" type="ORF">Aru02nite_27270</name>
</gene>
<dbReference type="PROSITE" id="PS00178">
    <property type="entry name" value="AA_TRNA_LIGASE_I"/>
    <property type="match status" value="1"/>
</dbReference>
<dbReference type="InterPro" id="IPR009080">
    <property type="entry name" value="tRNAsynth_Ia_anticodon-bd"/>
</dbReference>
<dbReference type="PRINTS" id="PR01038">
    <property type="entry name" value="TRNASYNTHARG"/>
</dbReference>
<accession>A0A8J3JBN5</accession>
<dbReference type="Pfam" id="PF05746">
    <property type="entry name" value="DALR_1"/>
    <property type="match status" value="1"/>
</dbReference>
<evidence type="ECO:0000256" key="4">
    <source>
        <dbReference type="ARBA" id="ARBA00022490"/>
    </source>
</evidence>
<comment type="catalytic activity">
    <reaction evidence="10 11">
        <text>tRNA(Arg) + L-arginine + ATP = L-arginyl-tRNA(Arg) + AMP + diphosphate</text>
        <dbReference type="Rhea" id="RHEA:20301"/>
        <dbReference type="Rhea" id="RHEA-COMP:9658"/>
        <dbReference type="Rhea" id="RHEA-COMP:9673"/>
        <dbReference type="ChEBI" id="CHEBI:30616"/>
        <dbReference type="ChEBI" id="CHEBI:32682"/>
        <dbReference type="ChEBI" id="CHEBI:33019"/>
        <dbReference type="ChEBI" id="CHEBI:78442"/>
        <dbReference type="ChEBI" id="CHEBI:78513"/>
        <dbReference type="ChEBI" id="CHEBI:456215"/>
        <dbReference type="EC" id="6.1.1.19"/>
    </reaction>
</comment>
<evidence type="ECO:0000256" key="9">
    <source>
        <dbReference type="ARBA" id="ARBA00023146"/>
    </source>
</evidence>
<comment type="caution">
    <text evidence="15">The sequence shown here is derived from an EMBL/GenBank/DDBJ whole genome shotgun (WGS) entry which is preliminary data.</text>
</comment>
<dbReference type="SMART" id="SM00836">
    <property type="entry name" value="DALR_1"/>
    <property type="match status" value="1"/>
</dbReference>
<dbReference type="FunFam" id="3.40.50.620:FF:000116">
    <property type="entry name" value="Arginine--tRNA ligase"/>
    <property type="match status" value="1"/>
</dbReference>
<evidence type="ECO:0000256" key="11">
    <source>
        <dbReference type="HAMAP-Rule" id="MF_00123"/>
    </source>
</evidence>
<keyword evidence="9 11" id="KW-0030">Aminoacyl-tRNA synthetase</keyword>
<comment type="caution">
    <text evidence="11">Lacks conserved residue(s) required for the propagation of feature annotation.</text>
</comment>
<evidence type="ECO:0000256" key="12">
    <source>
        <dbReference type="RuleBase" id="RU363038"/>
    </source>
</evidence>
<feature type="domain" description="Arginyl tRNA synthetase N-terminal" evidence="14">
    <location>
        <begin position="6"/>
        <end position="83"/>
    </location>
</feature>
<dbReference type="InterPro" id="IPR014729">
    <property type="entry name" value="Rossmann-like_a/b/a_fold"/>
</dbReference>
<dbReference type="RefSeq" id="WP_203657835.1">
    <property type="nucleotide sequence ID" value="NZ_BAAAZM010000005.1"/>
</dbReference>
<dbReference type="GO" id="GO:0004814">
    <property type="term" value="F:arginine-tRNA ligase activity"/>
    <property type="evidence" value="ECO:0007669"/>
    <property type="project" value="UniProtKB-UniRule"/>
</dbReference>
<dbReference type="PANTHER" id="PTHR11956">
    <property type="entry name" value="ARGINYL-TRNA SYNTHETASE"/>
    <property type="match status" value="1"/>
</dbReference>
<dbReference type="Gene3D" id="3.40.50.620">
    <property type="entry name" value="HUPs"/>
    <property type="match status" value="1"/>
</dbReference>
<evidence type="ECO:0000256" key="10">
    <source>
        <dbReference type="ARBA" id="ARBA00049339"/>
    </source>
</evidence>
<evidence type="ECO:0000256" key="7">
    <source>
        <dbReference type="ARBA" id="ARBA00022840"/>
    </source>
</evidence>
<dbReference type="SMART" id="SM01016">
    <property type="entry name" value="Arg_tRNA_synt_N"/>
    <property type="match status" value="1"/>
</dbReference>
<dbReference type="CDD" id="cd00671">
    <property type="entry name" value="ArgRS_core"/>
    <property type="match status" value="1"/>
</dbReference>